<dbReference type="GO" id="GO:0000160">
    <property type="term" value="P:phosphorelay signal transduction system"/>
    <property type="evidence" value="ECO:0007669"/>
    <property type="project" value="InterPro"/>
</dbReference>
<keyword evidence="3" id="KW-0597">Phosphoprotein</keyword>
<dbReference type="EMBL" id="JAJEQN010000005">
    <property type="protein sequence ID" value="MCC2220650.1"/>
    <property type="molecule type" value="Genomic_DNA"/>
</dbReference>
<dbReference type="Pfam" id="PF00072">
    <property type="entry name" value="Response_reg"/>
    <property type="match status" value="1"/>
</dbReference>
<proteinExistence type="predicted"/>
<dbReference type="SMART" id="SM00267">
    <property type="entry name" value="GGDEF"/>
    <property type="match status" value="1"/>
</dbReference>
<dbReference type="Gene3D" id="3.40.50.2300">
    <property type="match status" value="1"/>
</dbReference>
<evidence type="ECO:0000313" key="7">
    <source>
        <dbReference type="EMBL" id="MCC2220650.1"/>
    </source>
</evidence>
<dbReference type="Pfam" id="PF00563">
    <property type="entry name" value="EAL"/>
    <property type="match status" value="1"/>
</dbReference>
<dbReference type="SUPFAM" id="SSF141868">
    <property type="entry name" value="EAL domain-like"/>
    <property type="match status" value="1"/>
</dbReference>
<dbReference type="AlphaFoldDB" id="A0AAE3E2Q7"/>
<dbReference type="RefSeq" id="WP_308731168.1">
    <property type="nucleotide sequence ID" value="NZ_JAJEQN010000005.1"/>
</dbReference>
<comment type="function">
    <text evidence="2">May play the central regulatory role in sporulation. It may be an element of the effector pathway responsible for the activation of sporulation genes in response to nutritional stress. Spo0A may act in concert with spo0H (a sigma factor) to control the expression of some genes that are critical to the sporulation process.</text>
</comment>
<evidence type="ECO:0000256" key="1">
    <source>
        <dbReference type="ARBA" id="ARBA00018672"/>
    </source>
</evidence>
<evidence type="ECO:0000256" key="2">
    <source>
        <dbReference type="ARBA" id="ARBA00024867"/>
    </source>
</evidence>
<feature type="domain" description="GGDEF" evidence="6">
    <location>
        <begin position="419"/>
        <end position="545"/>
    </location>
</feature>
<dbReference type="Gene3D" id="3.30.70.270">
    <property type="match status" value="1"/>
</dbReference>
<dbReference type="InterPro" id="IPR043128">
    <property type="entry name" value="Rev_trsase/Diguanyl_cyclase"/>
</dbReference>
<dbReference type="SMART" id="SM00448">
    <property type="entry name" value="REC"/>
    <property type="match status" value="1"/>
</dbReference>
<gene>
    <name evidence="7" type="ORF">LKD48_03180</name>
</gene>
<dbReference type="Gene3D" id="3.20.20.450">
    <property type="entry name" value="EAL domain"/>
    <property type="match status" value="1"/>
</dbReference>
<dbReference type="NCBIfam" id="TIGR00254">
    <property type="entry name" value="GGDEF"/>
    <property type="match status" value="1"/>
</dbReference>
<evidence type="ECO:0000256" key="3">
    <source>
        <dbReference type="PROSITE-ProRule" id="PRU00169"/>
    </source>
</evidence>
<evidence type="ECO:0000259" key="5">
    <source>
        <dbReference type="PROSITE" id="PS50883"/>
    </source>
</evidence>
<dbReference type="Proteomes" id="UP001198200">
    <property type="component" value="Unassembled WGS sequence"/>
</dbReference>
<dbReference type="InterPro" id="IPR029787">
    <property type="entry name" value="Nucleotide_cyclase"/>
</dbReference>
<dbReference type="InterPro" id="IPR035919">
    <property type="entry name" value="EAL_sf"/>
</dbReference>
<dbReference type="InterPro" id="IPR000160">
    <property type="entry name" value="GGDEF_dom"/>
</dbReference>
<accession>A0AAE3E2Q7</accession>
<feature type="modified residue" description="4-aspartylphosphate" evidence="3">
    <location>
        <position position="312"/>
    </location>
</feature>
<feature type="domain" description="Response regulatory" evidence="4">
    <location>
        <begin position="262"/>
        <end position="379"/>
    </location>
</feature>
<dbReference type="SUPFAM" id="SSF55073">
    <property type="entry name" value="Nucleotide cyclase"/>
    <property type="match status" value="1"/>
</dbReference>
<dbReference type="PANTHER" id="PTHR33121:SF79">
    <property type="entry name" value="CYCLIC DI-GMP PHOSPHODIESTERASE PDED-RELATED"/>
    <property type="match status" value="1"/>
</dbReference>
<dbReference type="CDD" id="cd01948">
    <property type="entry name" value="EAL"/>
    <property type="match status" value="1"/>
</dbReference>
<dbReference type="Pfam" id="PF00990">
    <property type="entry name" value="GGDEF"/>
    <property type="match status" value="1"/>
</dbReference>
<keyword evidence="8" id="KW-1185">Reference proteome</keyword>
<dbReference type="SUPFAM" id="SSF52172">
    <property type="entry name" value="CheY-like"/>
    <property type="match status" value="1"/>
</dbReference>
<dbReference type="InterPro" id="IPR011006">
    <property type="entry name" value="CheY-like_superfamily"/>
</dbReference>
<dbReference type="PROSITE" id="PS50887">
    <property type="entry name" value="GGDEF"/>
    <property type="match status" value="1"/>
</dbReference>
<dbReference type="PANTHER" id="PTHR33121">
    <property type="entry name" value="CYCLIC DI-GMP PHOSPHODIESTERASE PDEF"/>
    <property type="match status" value="1"/>
</dbReference>
<dbReference type="InterPro" id="IPR050706">
    <property type="entry name" value="Cyclic-di-GMP_PDE-like"/>
</dbReference>
<dbReference type="GO" id="GO:0071111">
    <property type="term" value="F:cyclic-guanylate-specific phosphodiesterase activity"/>
    <property type="evidence" value="ECO:0007669"/>
    <property type="project" value="InterPro"/>
</dbReference>
<dbReference type="PROSITE" id="PS50883">
    <property type="entry name" value="EAL"/>
    <property type="match status" value="1"/>
</dbReference>
<comment type="caution">
    <text evidence="7">The sequence shown here is derived from an EMBL/GenBank/DDBJ whole genome shotgun (WGS) entry which is preliminary data.</text>
</comment>
<sequence length="802" mass="91074">MGQNASGMYIVDDNYKIVGFNTVAEHMYPRIKKEEKCYRCLMNQEVPCAMCPIYNKIEGPKTYIDPVSGHYETVDAVDMDLPDGTHGHAVIFGFTAENGQKAVNEPLPANKEGLGLTSIINALGSDYRSIYSVDRKTQQVSMYLESKNADEMTRMNDTIYTSAITSYVKENVLPQDQYKLEFAINFESLCAHLKRVPQFMVHYRSVKKETGEIHYNYIKCARVGSADSFETIVLAFANEDADIKRSQLQEIVSPGSSLAKRRILIVEDDELNREILKDLLCDQYDVLCAEDGAVGLKLLEEHYAELSVVLLDMFMPVCDGFQFLKEAKQNPILALVPIIVMTGSERQEDEARCLELGASDFVPKPYNQRVVKARINSVIKLRESAAALSAIEYDDLTGLYTKSAFYYHAGILMRYKPDQSYVVVIADVKNFKLINNIYGIRVGDDILRYLAKIMSKALTDGLAARYSDDQFVMFTSIPKNDFEKYLENAVRYISENAPITNLLVKYGVYKDVDKSISISEICDRAIMAMKSIQLNYEKNIAYYDDQLGQQHIREVMMENDFENALRNEEFEVWFQPKYNVQTEKIAGAEALIRWRKQDGSMVSPGAFIPLFERDGLITRLDEYVFKKVCQIQKERLTQGKPFFPISINLSRASLHHEGLVENYTRIVKENNIPFDCVPIELTESAAMYSIQIKALVDMLVASGFKLHMDDFGTGFSSLTSLNVLPFDVIKLDKSLIDYIGNESGDQIIQHVIALAHGLNMKVVAEGVEKKEQAAFLQNMNCDQIQGYYYSSPKSYEVFDKMI</sequence>
<dbReference type="SMART" id="SM00052">
    <property type="entry name" value="EAL"/>
    <property type="match status" value="1"/>
</dbReference>
<dbReference type="InterPro" id="IPR001789">
    <property type="entry name" value="Sig_transdc_resp-reg_receiver"/>
</dbReference>
<protein>
    <recommendedName>
        <fullName evidence="1">Stage 0 sporulation protein A homolog</fullName>
    </recommendedName>
</protein>
<reference evidence="7 8" key="1">
    <citation type="submission" date="2021-10" db="EMBL/GenBank/DDBJ databases">
        <title>Anaerobic single-cell dispensing facilitates the cultivation of human gut bacteria.</title>
        <authorList>
            <person name="Afrizal A."/>
        </authorList>
    </citation>
    <scope>NUCLEOTIDE SEQUENCE [LARGE SCALE GENOMIC DNA]</scope>
    <source>
        <strain evidence="7 8">CLA-AA-H224</strain>
    </source>
</reference>
<organism evidence="7 8">
    <name type="scientific">Anthropogastromicrobium aceti</name>
    <dbReference type="NCBI Taxonomy" id="2981768"/>
    <lineage>
        <taxon>Bacteria</taxon>
        <taxon>Bacillati</taxon>
        <taxon>Bacillota</taxon>
        <taxon>Clostridia</taxon>
        <taxon>Lachnospirales</taxon>
        <taxon>Lachnospiraceae</taxon>
        <taxon>Anthropogastromicrobium</taxon>
    </lineage>
</organism>
<feature type="domain" description="EAL" evidence="5">
    <location>
        <begin position="554"/>
        <end position="802"/>
    </location>
</feature>
<evidence type="ECO:0000259" key="4">
    <source>
        <dbReference type="PROSITE" id="PS50110"/>
    </source>
</evidence>
<dbReference type="InterPro" id="IPR001633">
    <property type="entry name" value="EAL_dom"/>
</dbReference>
<name>A0AAE3E2Q7_9FIRM</name>
<evidence type="ECO:0000259" key="6">
    <source>
        <dbReference type="PROSITE" id="PS50887"/>
    </source>
</evidence>
<dbReference type="PROSITE" id="PS50110">
    <property type="entry name" value="RESPONSE_REGULATORY"/>
    <property type="match status" value="1"/>
</dbReference>
<evidence type="ECO:0000313" key="8">
    <source>
        <dbReference type="Proteomes" id="UP001198200"/>
    </source>
</evidence>